<organism evidence="2 3">
    <name type="scientific">Cichlidogyrus casuarinus</name>
    <dbReference type="NCBI Taxonomy" id="1844966"/>
    <lineage>
        <taxon>Eukaryota</taxon>
        <taxon>Metazoa</taxon>
        <taxon>Spiralia</taxon>
        <taxon>Lophotrochozoa</taxon>
        <taxon>Platyhelminthes</taxon>
        <taxon>Monogenea</taxon>
        <taxon>Monopisthocotylea</taxon>
        <taxon>Dactylogyridea</taxon>
        <taxon>Ancyrocephalidae</taxon>
        <taxon>Cichlidogyrus</taxon>
    </lineage>
</organism>
<comment type="caution">
    <text evidence="2">The sequence shown here is derived from an EMBL/GenBank/DDBJ whole genome shotgun (WGS) entry which is preliminary data.</text>
</comment>
<sequence length="90" mass="10438">MKLLSATILLFSALLIDNGHCASMAVEYNCGINPMEQIYSRLSDIPEEEKLNIVNRIIELTKERHPEKYEKLMKSEEAWHKCRRAVNGDF</sequence>
<feature type="signal peptide" evidence="1">
    <location>
        <begin position="1"/>
        <end position="21"/>
    </location>
</feature>
<keyword evidence="1" id="KW-0732">Signal</keyword>
<gene>
    <name evidence="2" type="ORF">Ciccas_012803</name>
</gene>
<keyword evidence="3" id="KW-1185">Reference proteome</keyword>
<proteinExistence type="predicted"/>
<protein>
    <recommendedName>
        <fullName evidence="4">DUF1311 domain-containing protein</fullName>
    </recommendedName>
</protein>
<dbReference type="EMBL" id="JBJKFK010004891">
    <property type="protein sequence ID" value="KAL3308661.1"/>
    <property type="molecule type" value="Genomic_DNA"/>
</dbReference>
<evidence type="ECO:0000256" key="1">
    <source>
        <dbReference type="SAM" id="SignalP"/>
    </source>
</evidence>
<name>A0ABD2PSD8_9PLAT</name>
<evidence type="ECO:0008006" key="4">
    <source>
        <dbReference type="Google" id="ProtNLM"/>
    </source>
</evidence>
<reference evidence="2 3" key="1">
    <citation type="submission" date="2024-11" db="EMBL/GenBank/DDBJ databases">
        <title>Adaptive evolution of stress response genes in parasites aligns with host niche diversity.</title>
        <authorList>
            <person name="Hahn C."/>
            <person name="Resl P."/>
        </authorList>
    </citation>
    <scope>NUCLEOTIDE SEQUENCE [LARGE SCALE GENOMIC DNA]</scope>
    <source>
        <strain evidence="2">EGGRZ-B1_66</strain>
        <tissue evidence="2">Body</tissue>
    </source>
</reference>
<accession>A0ABD2PSD8</accession>
<feature type="chain" id="PRO_5044800353" description="DUF1311 domain-containing protein" evidence="1">
    <location>
        <begin position="22"/>
        <end position="90"/>
    </location>
</feature>
<evidence type="ECO:0000313" key="3">
    <source>
        <dbReference type="Proteomes" id="UP001626550"/>
    </source>
</evidence>
<dbReference type="Proteomes" id="UP001626550">
    <property type="component" value="Unassembled WGS sequence"/>
</dbReference>
<evidence type="ECO:0000313" key="2">
    <source>
        <dbReference type="EMBL" id="KAL3308661.1"/>
    </source>
</evidence>
<dbReference type="AlphaFoldDB" id="A0ABD2PSD8"/>